<evidence type="ECO:0000313" key="12">
    <source>
        <dbReference type="EMBL" id="MBF8177874.1"/>
    </source>
</evidence>
<evidence type="ECO:0000256" key="5">
    <source>
        <dbReference type="ARBA" id="ARBA00022679"/>
    </source>
</evidence>
<keyword evidence="5 11" id="KW-0808">Transferase</keyword>
<keyword evidence="8 11" id="KW-0460">Magnesium</keyword>
<accession>A0ABS0ET03</accession>
<dbReference type="InterPro" id="IPR024932">
    <property type="entry name" value="ApbE"/>
</dbReference>
<sequence>MRRTLVPLIENPPESPALGSVVHTLHGQTMGTSWSVKLVAAVTRRLSPLRAAIQTQLDTVVAQMSTWEPASNLSIYNQSAAGSWHTLPEEFFTVLQYALQVASASNGAYDPTTGALVNAWGFGPDKRYNEAGFIPPTAQTLTNARAQCGWQRIAIDPATRRVQQPGGIYIDLSAIAKGYGVDQVARELLRLGIDSFLVEVGGELRGAGVKPDGQPWWVALEHPLPDALASAASNTVVGIETIAALYDWSAATSGDYRRYFEDDATRYSHTIDPRNGEPIRHGLASVTVLHADCMAADAWSTALNVMGAEQGLAYANKHDLAALFINRSKDGFEEHLSASLLALLQ</sequence>
<dbReference type="EMBL" id="JADOEL010000006">
    <property type="protein sequence ID" value="MBF8177874.1"/>
    <property type="molecule type" value="Genomic_DNA"/>
</dbReference>
<keyword evidence="13" id="KW-1185">Reference proteome</keyword>
<comment type="catalytic activity">
    <reaction evidence="10 11">
        <text>L-threonyl-[protein] + FAD = FMN-L-threonyl-[protein] + AMP + H(+)</text>
        <dbReference type="Rhea" id="RHEA:36847"/>
        <dbReference type="Rhea" id="RHEA-COMP:11060"/>
        <dbReference type="Rhea" id="RHEA-COMP:11061"/>
        <dbReference type="ChEBI" id="CHEBI:15378"/>
        <dbReference type="ChEBI" id="CHEBI:30013"/>
        <dbReference type="ChEBI" id="CHEBI:57692"/>
        <dbReference type="ChEBI" id="CHEBI:74257"/>
        <dbReference type="ChEBI" id="CHEBI:456215"/>
        <dbReference type="EC" id="2.7.1.180"/>
    </reaction>
</comment>
<dbReference type="Gene3D" id="3.10.520.10">
    <property type="entry name" value="ApbE-like domains"/>
    <property type="match status" value="1"/>
</dbReference>
<dbReference type="GO" id="GO:0016740">
    <property type="term" value="F:transferase activity"/>
    <property type="evidence" value="ECO:0007669"/>
    <property type="project" value="UniProtKB-KW"/>
</dbReference>
<evidence type="ECO:0000256" key="10">
    <source>
        <dbReference type="ARBA" id="ARBA00048540"/>
    </source>
</evidence>
<reference evidence="12 13" key="1">
    <citation type="submission" date="2020-11" db="EMBL/GenBank/DDBJ databases">
        <title>WGS of Herminiimonas contaminans strain Marseille-Q4544 isolated from planarians Schmidtea mediterranea.</title>
        <authorList>
            <person name="Kangale L."/>
        </authorList>
    </citation>
    <scope>NUCLEOTIDE SEQUENCE [LARGE SCALE GENOMIC DNA]</scope>
    <source>
        <strain evidence="12 13">Marseille-Q4544</strain>
    </source>
</reference>
<dbReference type="Proteomes" id="UP000657372">
    <property type="component" value="Unassembled WGS sequence"/>
</dbReference>
<name>A0ABS0ET03_9BURK</name>
<evidence type="ECO:0000256" key="6">
    <source>
        <dbReference type="ARBA" id="ARBA00022723"/>
    </source>
</evidence>
<evidence type="ECO:0000256" key="9">
    <source>
        <dbReference type="ARBA" id="ARBA00031306"/>
    </source>
</evidence>
<comment type="caution">
    <text evidence="12">The sequence shown here is derived from an EMBL/GenBank/DDBJ whole genome shotgun (WGS) entry which is preliminary data.</text>
</comment>
<evidence type="ECO:0000256" key="7">
    <source>
        <dbReference type="ARBA" id="ARBA00022827"/>
    </source>
</evidence>
<proteinExistence type="inferred from homology"/>
<dbReference type="SUPFAM" id="SSF143631">
    <property type="entry name" value="ApbE-like"/>
    <property type="match status" value="1"/>
</dbReference>
<dbReference type="PANTHER" id="PTHR30040:SF2">
    <property type="entry name" value="FAD:PROTEIN FMN TRANSFERASE"/>
    <property type="match status" value="1"/>
</dbReference>
<organism evidence="12 13">
    <name type="scientific">Herminiimonas contaminans</name>
    <dbReference type="NCBI Taxonomy" id="1111140"/>
    <lineage>
        <taxon>Bacteria</taxon>
        <taxon>Pseudomonadati</taxon>
        <taxon>Pseudomonadota</taxon>
        <taxon>Betaproteobacteria</taxon>
        <taxon>Burkholderiales</taxon>
        <taxon>Oxalobacteraceae</taxon>
        <taxon>Herminiimonas</taxon>
    </lineage>
</organism>
<keyword evidence="7 11" id="KW-0274">FAD</keyword>
<comment type="similarity">
    <text evidence="11">Belongs to the ApbE family.</text>
</comment>
<evidence type="ECO:0000256" key="8">
    <source>
        <dbReference type="ARBA" id="ARBA00022842"/>
    </source>
</evidence>
<comment type="cofactor">
    <cofactor evidence="1">
        <name>Mg(2+)</name>
        <dbReference type="ChEBI" id="CHEBI:18420"/>
    </cofactor>
</comment>
<evidence type="ECO:0000256" key="11">
    <source>
        <dbReference type="PIRNR" id="PIRNR006268"/>
    </source>
</evidence>
<evidence type="ECO:0000256" key="1">
    <source>
        <dbReference type="ARBA" id="ARBA00001946"/>
    </source>
</evidence>
<dbReference type="PIRSF" id="PIRSF006268">
    <property type="entry name" value="ApbE"/>
    <property type="match status" value="1"/>
</dbReference>
<gene>
    <name evidence="12" type="ORF">IXC47_09290</name>
</gene>
<evidence type="ECO:0000256" key="4">
    <source>
        <dbReference type="ARBA" id="ARBA00022630"/>
    </source>
</evidence>
<dbReference type="InterPro" id="IPR003374">
    <property type="entry name" value="ApbE-like_sf"/>
</dbReference>
<dbReference type="EC" id="2.7.1.180" evidence="2 11"/>
<dbReference type="PANTHER" id="PTHR30040">
    <property type="entry name" value="THIAMINE BIOSYNTHESIS LIPOPROTEIN APBE"/>
    <property type="match status" value="1"/>
</dbReference>
<dbReference type="Pfam" id="PF02424">
    <property type="entry name" value="ApbE"/>
    <property type="match status" value="1"/>
</dbReference>
<evidence type="ECO:0000256" key="3">
    <source>
        <dbReference type="ARBA" id="ARBA00016337"/>
    </source>
</evidence>
<dbReference type="RefSeq" id="WP_195875429.1">
    <property type="nucleotide sequence ID" value="NZ_JADOEL010000006.1"/>
</dbReference>
<protein>
    <recommendedName>
        <fullName evidence="3 11">FAD:protein FMN transferase</fullName>
        <ecNumber evidence="2 11">2.7.1.180</ecNumber>
    </recommendedName>
    <alternativeName>
        <fullName evidence="9 11">Flavin transferase</fullName>
    </alternativeName>
</protein>
<evidence type="ECO:0000256" key="2">
    <source>
        <dbReference type="ARBA" id="ARBA00011955"/>
    </source>
</evidence>
<keyword evidence="6 11" id="KW-0479">Metal-binding</keyword>
<keyword evidence="4 11" id="KW-0285">Flavoprotein</keyword>
<evidence type="ECO:0000313" key="13">
    <source>
        <dbReference type="Proteomes" id="UP000657372"/>
    </source>
</evidence>